<feature type="domain" description="Retrotransposon gag" evidence="2">
    <location>
        <begin position="501"/>
        <end position="571"/>
    </location>
</feature>
<dbReference type="InterPro" id="IPR043502">
    <property type="entry name" value="DNA/RNA_pol_sf"/>
</dbReference>
<gene>
    <name evidence="3" type="ORF">CK203_047524</name>
</gene>
<evidence type="ECO:0000256" key="1">
    <source>
        <dbReference type="SAM" id="MobiDB-lite"/>
    </source>
</evidence>
<name>A0A438GWY8_VITVI</name>
<organism evidence="3 4">
    <name type="scientific">Vitis vinifera</name>
    <name type="common">Grape</name>
    <dbReference type="NCBI Taxonomy" id="29760"/>
    <lineage>
        <taxon>Eukaryota</taxon>
        <taxon>Viridiplantae</taxon>
        <taxon>Streptophyta</taxon>
        <taxon>Embryophyta</taxon>
        <taxon>Tracheophyta</taxon>
        <taxon>Spermatophyta</taxon>
        <taxon>Magnoliopsida</taxon>
        <taxon>eudicotyledons</taxon>
        <taxon>Gunneridae</taxon>
        <taxon>Pentapetalae</taxon>
        <taxon>rosids</taxon>
        <taxon>Vitales</taxon>
        <taxon>Vitaceae</taxon>
        <taxon>Viteae</taxon>
        <taxon>Vitis</taxon>
    </lineage>
</organism>
<proteinExistence type="predicted"/>
<feature type="region of interest" description="Disordered" evidence="1">
    <location>
        <begin position="269"/>
        <end position="290"/>
    </location>
</feature>
<evidence type="ECO:0000313" key="3">
    <source>
        <dbReference type="EMBL" id="RVW76723.1"/>
    </source>
</evidence>
<protein>
    <recommendedName>
        <fullName evidence="2">Retrotransposon gag domain-containing protein</fullName>
    </recommendedName>
</protein>
<evidence type="ECO:0000259" key="2">
    <source>
        <dbReference type="Pfam" id="PF03732"/>
    </source>
</evidence>
<dbReference type="PANTHER" id="PTHR33223:SF10">
    <property type="entry name" value="AMINOTRANSFERASE-LIKE PLANT MOBILE DOMAIN-CONTAINING PROTEIN"/>
    <property type="match status" value="1"/>
</dbReference>
<reference evidence="3 4" key="1">
    <citation type="journal article" date="2018" name="PLoS Genet.">
        <title>Population sequencing reveals clonal diversity and ancestral inbreeding in the grapevine cultivar Chardonnay.</title>
        <authorList>
            <person name="Roach M.J."/>
            <person name="Johnson D.L."/>
            <person name="Bohlmann J."/>
            <person name="van Vuuren H.J."/>
            <person name="Jones S.J."/>
            <person name="Pretorius I.S."/>
            <person name="Schmidt S.A."/>
            <person name="Borneman A.R."/>
        </authorList>
    </citation>
    <scope>NUCLEOTIDE SEQUENCE [LARGE SCALE GENOMIC DNA]</scope>
    <source>
        <strain evidence="4">cv. Chardonnay</strain>
        <tissue evidence="3">Leaf</tissue>
    </source>
</reference>
<feature type="region of interest" description="Disordered" evidence="1">
    <location>
        <begin position="414"/>
        <end position="437"/>
    </location>
</feature>
<accession>A0A438GWY8</accession>
<evidence type="ECO:0000313" key="4">
    <source>
        <dbReference type="Proteomes" id="UP000288805"/>
    </source>
</evidence>
<dbReference type="Pfam" id="PF03732">
    <property type="entry name" value="Retrotrans_gag"/>
    <property type="match status" value="1"/>
</dbReference>
<feature type="region of interest" description="Disordered" evidence="1">
    <location>
        <begin position="206"/>
        <end position="227"/>
    </location>
</feature>
<feature type="region of interest" description="Disordered" evidence="1">
    <location>
        <begin position="321"/>
        <end position="394"/>
    </location>
</feature>
<dbReference type="PANTHER" id="PTHR33223">
    <property type="entry name" value="CCHC-TYPE DOMAIN-CONTAINING PROTEIN"/>
    <property type="match status" value="1"/>
</dbReference>
<dbReference type="SUPFAM" id="SSF56672">
    <property type="entry name" value="DNA/RNA polymerases"/>
    <property type="match status" value="1"/>
</dbReference>
<sequence length="574" mass="65020">MTSQCTFGVTSGRFLGHLVTRRGIEANPNQIKVIHNMKIPALYKEVQELTSRIAALYLALPICANPSLLCFEQKKKSAMGRRVHAGLRTAQRTFNSPTYTFCTLPSYPIRTAARKSKRRWQSINVRIVSTTHPDNQHEPSGYKSSGWSIKVKRVLHAITTSSHGPHPITCRMRRQEEDDSAPTDTYYHHHNIKYLLTINERSSTPEAYMPSHEEEGDPPGNLLIPSKRPTDLYISLSPWLTKPSEGASGHPVRMPFAGTTAESRTLALAKMATPSQSRSSGREEEDNHEWRQAIEKRQLASEKQLRALLQETERLREENAVLRIQASTSGPPRRQRSKGQVANSRPEPESIYPGKRQRDRKSQLSSSMRARLGPQEPGRSRPPVTTTRAPRPDLMIAPMVQTYLRIVTHGHPSDAERSLTLAERPAGRNLPNEPPIGSISKRLDDMLSTPFCPHITHYEPPRGFLVPKFSTYDGTNDPFDHIMHYRQLMTLDIGNDALLFKVFPASLQGQALSWFHRLPPNSIDNFRDLSEAFVGQYLCSARHKQNISTLQNIKMRDNESLREFVKRFGQAVLQ</sequence>
<dbReference type="EMBL" id="QGNW01000324">
    <property type="protein sequence ID" value="RVW76723.1"/>
    <property type="molecule type" value="Genomic_DNA"/>
</dbReference>
<comment type="caution">
    <text evidence="3">The sequence shown here is derived from an EMBL/GenBank/DDBJ whole genome shotgun (WGS) entry which is preliminary data.</text>
</comment>
<dbReference type="AlphaFoldDB" id="A0A438GWY8"/>
<dbReference type="InterPro" id="IPR005162">
    <property type="entry name" value="Retrotrans_gag_dom"/>
</dbReference>
<dbReference type="Proteomes" id="UP000288805">
    <property type="component" value="Unassembled WGS sequence"/>
</dbReference>